<dbReference type="InterPro" id="IPR036291">
    <property type="entry name" value="NAD(P)-bd_dom_sf"/>
</dbReference>
<name>A0A0R3QZW2_9BILA</name>
<proteinExistence type="predicted"/>
<accession>A0A0R3QZW2</accession>
<dbReference type="InterPro" id="IPR002347">
    <property type="entry name" value="SDR_fam"/>
</dbReference>
<keyword evidence="4" id="KW-0560">Oxidoreductase</keyword>
<organism evidence="7">
    <name type="scientific">Brugia timori</name>
    <dbReference type="NCBI Taxonomy" id="42155"/>
    <lineage>
        <taxon>Eukaryota</taxon>
        <taxon>Metazoa</taxon>
        <taxon>Ecdysozoa</taxon>
        <taxon>Nematoda</taxon>
        <taxon>Chromadorea</taxon>
        <taxon>Rhabditida</taxon>
        <taxon>Spirurina</taxon>
        <taxon>Spiruromorpha</taxon>
        <taxon>Filarioidea</taxon>
        <taxon>Onchocercidae</taxon>
        <taxon>Brugia</taxon>
    </lineage>
</organism>
<dbReference type="GO" id="GO:0006729">
    <property type="term" value="P:tetrahydrobiopterin biosynthetic process"/>
    <property type="evidence" value="ECO:0007669"/>
    <property type="project" value="TreeGrafter"/>
</dbReference>
<comment type="subcellular location">
    <subcellularLocation>
        <location evidence="1">Cytoplasm</location>
    </subcellularLocation>
</comment>
<dbReference type="Gene3D" id="3.40.50.720">
    <property type="entry name" value="NAD(P)-binding Rossmann-like Domain"/>
    <property type="match status" value="1"/>
</dbReference>
<evidence type="ECO:0000256" key="4">
    <source>
        <dbReference type="ARBA" id="ARBA00023002"/>
    </source>
</evidence>
<dbReference type="InterPro" id="IPR051721">
    <property type="entry name" value="Biopterin_syn/organic_redct"/>
</dbReference>
<dbReference type="PANTHER" id="PTHR44085">
    <property type="entry name" value="SEPIAPTERIN REDUCTASE"/>
    <property type="match status" value="1"/>
</dbReference>
<dbReference type="GO" id="GO:0005737">
    <property type="term" value="C:cytoplasm"/>
    <property type="evidence" value="ECO:0007669"/>
    <property type="project" value="UniProtKB-SubCell"/>
</dbReference>
<keyword evidence="3" id="KW-0521">NADP</keyword>
<evidence type="ECO:0000313" key="6">
    <source>
        <dbReference type="Proteomes" id="UP000280834"/>
    </source>
</evidence>
<dbReference type="EMBL" id="UZAG01018216">
    <property type="protein sequence ID" value="VDO38624.1"/>
    <property type="molecule type" value="Genomic_DNA"/>
</dbReference>
<evidence type="ECO:0000256" key="1">
    <source>
        <dbReference type="ARBA" id="ARBA00004496"/>
    </source>
</evidence>
<reference evidence="7" key="1">
    <citation type="submission" date="2017-02" db="UniProtKB">
        <authorList>
            <consortium name="WormBaseParasite"/>
        </authorList>
    </citation>
    <scope>IDENTIFICATION</scope>
</reference>
<dbReference type="Pfam" id="PF00106">
    <property type="entry name" value="adh_short"/>
    <property type="match status" value="1"/>
</dbReference>
<evidence type="ECO:0000256" key="2">
    <source>
        <dbReference type="ARBA" id="ARBA00022490"/>
    </source>
</evidence>
<dbReference type="AlphaFoldDB" id="A0A0R3QZW2"/>
<dbReference type="SUPFAM" id="SSF51735">
    <property type="entry name" value="NAD(P)-binding Rossmann-fold domains"/>
    <property type="match status" value="1"/>
</dbReference>
<dbReference type="PRINTS" id="PR00081">
    <property type="entry name" value="GDHRDH"/>
</dbReference>
<dbReference type="STRING" id="42155.A0A0R3QZW2"/>
<keyword evidence="6" id="KW-1185">Reference proteome</keyword>
<dbReference type="Proteomes" id="UP000280834">
    <property type="component" value="Unassembled WGS sequence"/>
</dbReference>
<evidence type="ECO:0000313" key="7">
    <source>
        <dbReference type="WBParaSite" id="BTMF_0001328601-mRNA-1"/>
    </source>
</evidence>
<evidence type="ECO:0000313" key="5">
    <source>
        <dbReference type="EMBL" id="VDO38624.1"/>
    </source>
</evidence>
<sequence>MTFIGRKVLAIITGASRGIGRETVLQLSKIVAKGSAFLITARTAAKLEELRDEIKSSVEGIDIHVLVCDAEKLNSGKILELQGAISSLIANSRTYDVLLLVHNAGTVGDITKRGVEIINSDDWHSYLQINFVSVVLINNSVLSTIPERVAPARYILNVTSLLAVKAFPSMVQLISKLVQKGNKPEKEYNLQYSVGKAAREAFFRALAVEESNLRILNYSPGPVQTDMHNEIAKRSYDEGIRESFKAQADSTEVNRRTLSPKETVEKMLSILEEDKFESGSRYDFFDF</sequence>
<dbReference type="PANTHER" id="PTHR44085:SF2">
    <property type="entry name" value="SEPIAPTERIN REDUCTASE"/>
    <property type="match status" value="1"/>
</dbReference>
<protein>
    <submittedName>
        <fullName evidence="7">Sepiapterin reductase</fullName>
    </submittedName>
</protein>
<keyword evidence="2" id="KW-0963">Cytoplasm</keyword>
<dbReference type="GO" id="GO:0004757">
    <property type="term" value="F:sepiapterin reductase (NADP+) activity"/>
    <property type="evidence" value="ECO:0007669"/>
    <property type="project" value="TreeGrafter"/>
</dbReference>
<dbReference type="WBParaSite" id="BTMF_0001328601-mRNA-1">
    <property type="protein sequence ID" value="BTMF_0001328601-mRNA-1"/>
    <property type="gene ID" value="BTMF_0001328601"/>
</dbReference>
<gene>
    <name evidence="5" type="ORF">BTMF_LOCUS11298</name>
</gene>
<reference evidence="5 6" key="2">
    <citation type="submission" date="2018-11" db="EMBL/GenBank/DDBJ databases">
        <authorList>
            <consortium name="Pathogen Informatics"/>
        </authorList>
    </citation>
    <scope>NUCLEOTIDE SEQUENCE [LARGE SCALE GENOMIC DNA]</scope>
</reference>
<evidence type="ECO:0000256" key="3">
    <source>
        <dbReference type="ARBA" id="ARBA00022857"/>
    </source>
</evidence>